<dbReference type="PANTHER" id="PTHR10587">
    <property type="entry name" value="GLYCOSYL TRANSFERASE-RELATED"/>
    <property type="match status" value="1"/>
</dbReference>
<evidence type="ECO:0000256" key="2">
    <source>
        <dbReference type="ARBA" id="ARBA00022801"/>
    </source>
</evidence>
<keyword evidence="1" id="KW-0479">Metal-binding</keyword>
<organism evidence="4 5">
    <name type="scientific">Kangiella marina</name>
    <dbReference type="NCBI Taxonomy" id="1079178"/>
    <lineage>
        <taxon>Bacteria</taxon>
        <taxon>Pseudomonadati</taxon>
        <taxon>Pseudomonadota</taxon>
        <taxon>Gammaproteobacteria</taxon>
        <taxon>Kangiellales</taxon>
        <taxon>Kangiellaceae</taxon>
        <taxon>Kangiella</taxon>
    </lineage>
</organism>
<accession>A0ABP8IGK2</accession>
<feature type="domain" description="NodB homology" evidence="3">
    <location>
        <begin position="23"/>
        <end position="244"/>
    </location>
</feature>
<dbReference type="InterPro" id="IPR011330">
    <property type="entry name" value="Glyco_hydro/deAcase_b/a-brl"/>
</dbReference>
<evidence type="ECO:0000313" key="4">
    <source>
        <dbReference type="EMBL" id="GAA4358234.1"/>
    </source>
</evidence>
<evidence type="ECO:0000313" key="5">
    <source>
        <dbReference type="Proteomes" id="UP001501011"/>
    </source>
</evidence>
<reference evidence="5" key="1">
    <citation type="journal article" date="2019" name="Int. J. Syst. Evol. Microbiol.">
        <title>The Global Catalogue of Microorganisms (GCM) 10K type strain sequencing project: providing services to taxonomists for standard genome sequencing and annotation.</title>
        <authorList>
            <consortium name="The Broad Institute Genomics Platform"/>
            <consortium name="The Broad Institute Genome Sequencing Center for Infectious Disease"/>
            <person name="Wu L."/>
            <person name="Ma J."/>
        </authorList>
    </citation>
    <scope>NUCLEOTIDE SEQUENCE [LARGE SCALE GENOMIC DNA]</scope>
    <source>
        <strain evidence="5">JCM 17728</strain>
    </source>
</reference>
<dbReference type="Pfam" id="PF01522">
    <property type="entry name" value="Polysacc_deac_1"/>
    <property type="match status" value="1"/>
</dbReference>
<dbReference type="SUPFAM" id="SSF88713">
    <property type="entry name" value="Glycoside hydrolase/deacetylase"/>
    <property type="match status" value="1"/>
</dbReference>
<evidence type="ECO:0000256" key="1">
    <source>
        <dbReference type="ARBA" id="ARBA00022723"/>
    </source>
</evidence>
<gene>
    <name evidence="4" type="ORF">GCM10023151_08060</name>
</gene>
<dbReference type="Proteomes" id="UP001501011">
    <property type="component" value="Unassembled WGS sequence"/>
</dbReference>
<dbReference type="EMBL" id="BAABFV010000001">
    <property type="protein sequence ID" value="GAA4358234.1"/>
    <property type="molecule type" value="Genomic_DNA"/>
</dbReference>
<dbReference type="PANTHER" id="PTHR10587:SF133">
    <property type="entry name" value="CHITIN DEACETYLASE 1-RELATED"/>
    <property type="match status" value="1"/>
</dbReference>
<dbReference type="Gene3D" id="3.20.20.370">
    <property type="entry name" value="Glycoside hydrolase/deacetylase"/>
    <property type="match status" value="1"/>
</dbReference>
<dbReference type="InterPro" id="IPR050248">
    <property type="entry name" value="Polysacc_deacetylase_ArnD"/>
</dbReference>
<dbReference type="InterPro" id="IPR002509">
    <property type="entry name" value="NODB_dom"/>
</dbReference>
<evidence type="ECO:0000259" key="3">
    <source>
        <dbReference type="PROSITE" id="PS51677"/>
    </source>
</evidence>
<protein>
    <submittedName>
        <fullName evidence="4">Polysaccharide deacetylase family protein</fullName>
    </submittedName>
</protein>
<sequence>MSYYYKISVLLLSYLLSFALFSKEIAITFDDSPRGASGYFDGPTRAKTLIKALKDHKVEQVAFFSVSKRLDDEGIKRLKSYNDAGHIIANHTHSHPDINKLSLDEYSADFLKADKRLSQFDNFEKWFRFPYLREGDTKDKRDGMRSLLYEHGYRNAYITLNNYDWYIESLFQESIKQSMNIDMDRMSRFYVSVLMEGIEYYDELAEKHLERSPKHVLLLHEMDISALFIGDLVDELRQRGWKIITPEEAYTDDIAHFETDTVLKFNPGRIGEVAIGKGQRKGLWHKTLDEKYLQQRFEQEVLSKPNLSNEN</sequence>
<comment type="caution">
    <text evidence="4">The sequence shown here is derived from an EMBL/GenBank/DDBJ whole genome shotgun (WGS) entry which is preliminary data.</text>
</comment>
<keyword evidence="2" id="KW-0378">Hydrolase</keyword>
<name>A0ABP8IGK2_9GAMM</name>
<dbReference type="RefSeq" id="WP_345291912.1">
    <property type="nucleotide sequence ID" value="NZ_BAABFV010000001.1"/>
</dbReference>
<dbReference type="PROSITE" id="PS51677">
    <property type="entry name" value="NODB"/>
    <property type="match status" value="1"/>
</dbReference>
<keyword evidence="5" id="KW-1185">Reference proteome</keyword>
<proteinExistence type="predicted"/>